<dbReference type="AlphaFoldDB" id="A0A8X6F880"/>
<keyword evidence="1 3" id="KW-0347">Helicase</keyword>
<keyword evidence="1" id="KW-0378">Hydrolase</keyword>
<dbReference type="InterPro" id="IPR010285">
    <property type="entry name" value="DNA_helicase_pif1-like_DEAD"/>
</dbReference>
<proteinExistence type="inferred from homology"/>
<dbReference type="GO" id="GO:0006310">
    <property type="term" value="P:DNA recombination"/>
    <property type="evidence" value="ECO:0007669"/>
    <property type="project" value="UniProtKB-KW"/>
</dbReference>
<comment type="similarity">
    <text evidence="1">Belongs to the helicase family.</text>
</comment>
<keyword evidence="1" id="KW-0227">DNA damage</keyword>
<dbReference type="EMBL" id="BMAO01021246">
    <property type="protein sequence ID" value="GFQ73072.1"/>
    <property type="molecule type" value="Genomic_DNA"/>
</dbReference>
<evidence type="ECO:0000259" key="2">
    <source>
        <dbReference type="Pfam" id="PF05970"/>
    </source>
</evidence>
<keyword evidence="1" id="KW-0233">DNA recombination</keyword>
<name>A0A8X6F880_TRICU</name>
<evidence type="ECO:0000313" key="4">
    <source>
        <dbReference type="Proteomes" id="UP000887116"/>
    </source>
</evidence>
<gene>
    <name evidence="3" type="ORF">TNCT_369641</name>
</gene>
<evidence type="ECO:0000313" key="3">
    <source>
        <dbReference type="EMBL" id="GFQ73072.1"/>
    </source>
</evidence>
<protein>
    <recommendedName>
        <fullName evidence="1">ATP-dependent DNA helicase</fullName>
        <ecNumber evidence="1">5.6.2.3</ecNumber>
    </recommendedName>
</protein>
<reference evidence="3" key="1">
    <citation type="submission" date="2020-07" db="EMBL/GenBank/DDBJ databases">
        <title>Multicomponent nature underlies the extraordinary mechanical properties of spider dragline silk.</title>
        <authorList>
            <person name="Kono N."/>
            <person name="Nakamura H."/>
            <person name="Mori M."/>
            <person name="Yoshida Y."/>
            <person name="Ohtoshi R."/>
            <person name="Malay A.D."/>
            <person name="Moran D.A.P."/>
            <person name="Tomita M."/>
            <person name="Numata K."/>
            <person name="Arakawa K."/>
        </authorList>
    </citation>
    <scope>NUCLEOTIDE SEQUENCE</scope>
</reference>
<dbReference type="PANTHER" id="PTHR47642">
    <property type="entry name" value="ATP-DEPENDENT DNA HELICASE"/>
    <property type="match status" value="1"/>
</dbReference>
<dbReference type="GO" id="GO:0043139">
    <property type="term" value="F:5'-3' DNA helicase activity"/>
    <property type="evidence" value="ECO:0007669"/>
    <property type="project" value="UniProtKB-EC"/>
</dbReference>
<keyword evidence="1" id="KW-0234">DNA repair</keyword>
<comment type="catalytic activity">
    <reaction evidence="1">
        <text>ATP + H2O = ADP + phosphate + H(+)</text>
        <dbReference type="Rhea" id="RHEA:13065"/>
        <dbReference type="ChEBI" id="CHEBI:15377"/>
        <dbReference type="ChEBI" id="CHEBI:15378"/>
        <dbReference type="ChEBI" id="CHEBI:30616"/>
        <dbReference type="ChEBI" id="CHEBI:43474"/>
        <dbReference type="ChEBI" id="CHEBI:456216"/>
        <dbReference type="EC" id="5.6.2.3"/>
    </reaction>
</comment>
<dbReference type="GO" id="GO:0000723">
    <property type="term" value="P:telomere maintenance"/>
    <property type="evidence" value="ECO:0007669"/>
    <property type="project" value="InterPro"/>
</dbReference>
<dbReference type="PANTHER" id="PTHR47642:SF5">
    <property type="entry name" value="ATP-DEPENDENT DNA HELICASE"/>
    <property type="match status" value="1"/>
</dbReference>
<dbReference type="InterPro" id="IPR051055">
    <property type="entry name" value="PIF1_helicase"/>
</dbReference>
<dbReference type="Pfam" id="PF05970">
    <property type="entry name" value="PIF1"/>
    <property type="match status" value="1"/>
</dbReference>
<dbReference type="GO" id="GO:0005524">
    <property type="term" value="F:ATP binding"/>
    <property type="evidence" value="ECO:0007669"/>
    <property type="project" value="UniProtKB-KW"/>
</dbReference>
<dbReference type="GO" id="GO:0016787">
    <property type="term" value="F:hydrolase activity"/>
    <property type="evidence" value="ECO:0007669"/>
    <property type="project" value="UniProtKB-KW"/>
</dbReference>
<comment type="caution">
    <text evidence="3">The sequence shown here is derived from an EMBL/GenBank/DDBJ whole genome shotgun (WGS) entry which is preliminary data.</text>
</comment>
<dbReference type="SUPFAM" id="SSF52540">
    <property type="entry name" value="P-loop containing nucleoside triphosphate hydrolases"/>
    <property type="match status" value="1"/>
</dbReference>
<keyword evidence="1" id="KW-0547">Nucleotide-binding</keyword>
<accession>A0A8X6F880</accession>
<keyword evidence="1" id="KW-0067">ATP-binding</keyword>
<evidence type="ECO:0000256" key="1">
    <source>
        <dbReference type="RuleBase" id="RU363044"/>
    </source>
</evidence>
<dbReference type="GO" id="GO:0006281">
    <property type="term" value="P:DNA repair"/>
    <property type="evidence" value="ECO:0007669"/>
    <property type="project" value="UniProtKB-KW"/>
</dbReference>
<dbReference type="InterPro" id="IPR027417">
    <property type="entry name" value="P-loop_NTPase"/>
</dbReference>
<dbReference type="Gene3D" id="3.40.50.300">
    <property type="entry name" value="P-loop containing nucleotide triphosphate hydrolases"/>
    <property type="match status" value="1"/>
</dbReference>
<comment type="cofactor">
    <cofactor evidence="1">
        <name>Mg(2+)</name>
        <dbReference type="ChEBI" id="CHEBI:18420"/>
    </cofactor>
</comment>
<sequence length="190" mass="21396">MHHLISTDESVREPLLIYLIGPAGSGKTFVIKGMMEICKRFSDTDCIFNAYIACASPGKAVTAIGGSTVHSALSISLSRVMPLNIEKAHQYRTLFKFVKVLIVDEVSMVSAELLEQLNTRLKQITGLFTKYFGGLDVILIGDLRRLLPVKVIPIFKQIKKKMIGETTWRKFKKFELKQEMRQGIVSLSKF</sequence>
<feature type="domain" description="DNA helicase Pif1-like DEAD-box helicase" evidence="2">
    <location>
        <begin position="12"/>
        <end position="184"/>
    </location>
</feature>
<dbReference type="OrthoDB" id="416437at2759"/>
<dbReference type="EC" id="5.6.2.3" evidence="1"/>
<keyword evidence="4" id="KW-1185">Reference proteome</keyword>
<dbReference type="Proteomes" id="UP000887116">
    <property type="component" value="Unassembled WGS sequence"/>
</dbReference>
<organism evidence="3 4">
    <name type="scientific">Trichonephila clavata</name>
    <name type="common">Joro spider</name>
    <name type="synonym">Nephila clavata</name>
    <dbReference type="NCBI Taxonomy" id="2740835"/>
    <lineage>
        <taxon>Eukaryota</taxon>
        <taxon>Metazoa</taxon>
        <taxon>Ecdysozoa</taxon>
        <taxon>Arthropoda</taxon>
        <taxon>Chelicerata</taxon>
        <taxon>Arachnida</taxon>
        <taxon>Araneae</taxon>
        <taxon>Araneomorphae</taxon>
        <taxon>Entelegynae</taxon>
        <taxon>Araneoidea</taxon>
        <taxon>Nephilidae</taxon>
        <taxon>Trichonephila</taxon>
    </lineage>
</organism>